<dbReference type="PANTHER" id="PTHR46391:SF35">
    <property type="entry name" value="BASIC LEUCINE ZIPPER 34-LIKE ISOFORM X1"/>
    <property type="match status" value="1"/>
</dbReference>
<evidence type="ECO:0000256" key="4">
    <source>
        <dbReference type="SAM" id="MobiDB-lite"/>
    </source>
</evidence>
<feature type="compositionally biased region" description="Low complexity" evidence="4">
    <location>
        <begin position="511"/>
        <end position="528"/>
    </location>
</feature>
<feature type="region of interest" description="Disordered" evidence="4">
    <location>
        <begin position="474"/>
        <end position="548"/>
    </location>
</feature>
<keyword evidence="1" id="KW-0805">Transcription regulation</keyword>
<proteinExistence type="predicted"/>
<keyword evidence="3" id="KW-0539">Nucleus</keyword>
<dbReference type="Proteomes" id="UP001491310">
    <property type="component" value="Unassembled WGS sequence"/>
</dbReference>
<evidence type="ECO:0000256" key="3">
    <source>
        <dbReference type="ARBA" id="ARBA00023242"/>
    </source>
</evidence>
<organism evidence="6 7">
    <name type="scientific">Coccomyxa subellipsoidea</name>
    <dbReference type="NCBI Taxonomy" id="248742"/>
    <lineage>
        <taxon>Eukaryota</taxon>
        <taxon>Viridiplantae</taxon>
        <taxon>Chlorophyta</taxon>
        <taxon>core chlorophytes</taxon>
        <taxon>Trebouxiophyceae</taxon>
        <taxon>Trebouxiophyceae incertae sedis</taxon>
        <taxon>Coccomyxaceae</taxon>
        <taxon>Coccomyxa</taxon>
    </lineage>
</organism>
<evidence type="ECO:0000256" key="1">
    <source>
        <dbReference type="ARBA" id="ARBA00023015"/>
    </source>
</evidence>
<dbReference type="InterPro" id="IPR046347">
    <property type="entry name" value="bZIP_sf"/>
</dbReference>
<protein>
    <recommendedName>
        <fullName evidence="5">BZIP domain-containing protein</fullName>
    </recommendedName>
</protein>
<dbReference type="EMBL" id="JALJOT010000008">
    <property type="protein sequence ID" value="KAK9908303.1"/>
    <property type="molecule type" value="Genomic_DNA"/>
</dbReference>
<accession>A0ABR2YN30</accession>
<evidence type="ECO:0000256" key="2">
    <source>
        <dbReference type="ARBA" id="ARBA00023163"/>
    </source>
</evidence>
<dbReference type="PROSITE" id="PS50217">
    <property type="entry name" value="BZIP"/>
    <property type="match status" value="1"/>
</dbReference>
<dbReference type="InterPro" id="IPR004827">
    <property type="entry name" value="bZIP"/>
</dbReference>
<name>A0ABR2YN30_9CHLO</name>
<dbReference type="InterPro" id="IPR044759">
    <property type="entry name" value="bZIP_RF2"/>
</dbReference>
<feature type="domain" description="BZIP" evidence="5">
    <location>
        <begin position="376"/>
        <end position="426"/>
    </location>
</feature>
<evidence type="ECO:0000313" key="7">
    <source>
        <dbReference type="Proteomes" id="UP001491310"/>
    </source>
</evidence>
<reference evidence="6 7" key="1">
    <citation type="journal article" date="2024" name="Nat. Commun.">
        <title>Phylogenomics reveals the evolutionary origins of lichenization in chlorophyte algae.</title>
        <authorList>
            <person name="Puginier C."/>
            <person name="Libourel C."/>
            <person name="Otte J."/>
            <person name="Skaloud P."/>
            <person name="Haon M."/>
            <person name="Grisel S."/>
            <person name="Petersen M."/>
            <person name="Berrin J.G."/>
            <person name="Delaux P.M."/>
            <person name="Dal Grande F."/>
            <person name="Keller J."/>
        </authorList>
    </citation>
    <scope>NUCLEOTIDE SEQUENCE [LARGE SCALE GENOMIC DNA]</scope>
    <source>
        <strain evidence="6 7">SAG 216-7</strain>
    </source>
</reference>
<evidence type="ECO:0000313" key="6">
    <source>
        <dbReference type="EMBL" id="KAK9908303.1"/>
    </source>
</evidence>
<dbReference type="InterPro" id="IPR052483">
    <property type="entry name" value="bZIP_transcription_regulators"/>
</dbReference>
<dbReference type="SMART" id="SM00338">
    <property type="entry name" value="BRLZ"/>
    <property type="match status" value="1"/>
</dbReference>
<dbReference type="Gene3D" id="1.20.5.170">
    <property type="match status" value="1"/>
</dbReference>
<feature type="compositionally biased region" description="Gly residues" evidence="4">
    <location>
        <begin position="480"/>
        <end position="497"/>
    </location>
</feature>
<gene>
    <name evidence="6" type="ORF">WJX75_005720</name>
</gene>
<keyword evidence="2" id="KW-0804">Transcription</keyword>
<evidence type="ECO:0000259" key="5">
    <source>
        <dbReference type="PROSITE" id="PS50217"/>
    </source>
</evidence>
<feature type="region of interest" description="Disordered" evidence="4">
    <location>
        <begin position="108"/>
        <end position="147"/>
    </location>
</feature>
<comment type="caution">
    <text evidence="6">The sequence shown here is derived from an EMBL/GenBank/DDBJ whole genome shotgun (WGS) entry which is preliminary data.</text>
</comment>
<feature type="region of interest" description="Disordered" evidence="4">
    <location>
        <begin position="275"/>
        <end position="294"/>
    </location>
</feature>
<keyword evidence="7" id="KW-1185">Reference proteome</keyword>
<dbReference type="SUPFAM" id="SSF57959">
    <property type="entry name" value="Leucine zipper domain"/>
    <property type="match status" value="1"/>
</dbReference>
<feature type="region of interest" description="Disordered" evidence="4">
    <location>
        <begin position="350"/>
        <end position="375"/>
    </location>
</feature>
<sequence>MPGTAGQEWQGMNRRGWASETDLRPPLQHWHSAPYNTLEGYRLEVDATRMGETCAAEPFDAKLDYSRMDPLSQLQNAFLGGYDIGLPQDFSSQADMLNDLLRQRQFQSSPNLQSAPKFGVEQSPDMLQQGTGADAPGSDSLTQEEQVSSLTMAAFDECLLNVDLPALNIPRPGTVDDMDGQSSPMSAHFQSLQGLDLLPPPGRPNMDRMLLPCSPRNSPGTPQAAGEVNGGKPAPAAIQVAAVGCASAMGHCPPGMPALPGQLLCPGPRRLQSLPVLPKNLNSSPGKPQALGDTGALEQEQCSALAANAAAQAALWSTSGTSKLADPDALDQGRLGGEEMEDVEAIHRAYLTPAHKRKGKGGRQPAADPRLDPSVDPKRARRILANRLSAARSKMKQKSHVEALRRKVEILTFHKSNLAAEIEKLRAACNRRASHNSVLKMKLDELRGHCAMLVRTHNELVEQRNRLLLAAGYTARPRPAGGGGGAETARGSNGGSDGCSVMPETPEHEAVAAGAGSSAPALQLSGGSPITEMKGEEQANRSPETPSH</sequence>
<dbReference type="CDD" id="cd14703">
    <property type="entry name" value="bZIP_plant_RF2"/>
    <property type="match status" value="1"/>
</dbReference>
<dbReference type="PANTHER" id="PTHR46391">
    <property type="entry name" value="BASIC LEUCINE ZIPPER 34"/>
    <property type="match status" value="1"/>
</dbReference>